<reference evidence="1 2" key="2">
    <citation type="submission" date="2018-11" db="EMBL/GenBank/DDBJ databases">
        <authorList>
            <consortium name="Pathogen Informatics"/>
        </authorList>
    </citation>
    <scope>NUCLEOTIDE SEQUENCE [LARGE SCALE GENOMIC DNA]</scope>
</reference>
<proteinExistence type="predicted"/>
<protein>
    <submittedName>
        <fullName evidence="1 3">Uncharacterized protein</fullName>
    </submittedName>
</protein>
<evidence type="ECO:0000313" key="1">
    <source>
        <dbReference type="EMBL" id="VDK39971.1"/>
    </source>
</evidence>
<name>A0A0M3JQ25_ANISI</name>
<reference evidence="3" key="1">
    <citation type="submission" date="2017-02" db="UniProtKB">
        <authorList>
            <consortium name="WormBaseParasite"/>
        </authorList>
    </citation>
    <scope>IDENTIFICATION</scope>
</reference>
<sequence>MAFDRVGRIRFGSDLNAEDMGAEYGLDLNSAYQINNQLPKAPTKCRIVSTFHTLHHRSYSAHALVVHFFEFSFVRRLRTPECGSGLRSFLEPTDFF</sequence>
<evidence type="ECO:0000313" key="3">
    <source>
        <dbReference type="WBParaSite" id="ASIM_0000977601-mRNA-1"/>
    </source>
</evidence>
<evidence type="ECO:0000313" key="2">
    <source>
        <dbReference type="Proteomes" id="UP000267096"/>
    </source>
</evidence>
<keyword evidence="2" id="KW-1185">Reference proteome</keyword>
<accession>A0A0M3JQ25</accession>
<dbReference type="AlphaFoldDB" id="A0A0M3JQ25"/>
<dbReference type="Proteomes" id="UP000267096">
    <property type="component" value="Unassembled WGS sequence"/>
</dbReference>
<organism evidence="3">
    <name type="scientific">Anisakis simplex</name>
    <name type="common">Herring worm</name>
    <dbReference type="NCBI Taxonomy" id="6269"/>
    <lineage>
        <taxon>Eukaryota</taxon>
        <taxon>Metazoa</taxon>
        <taxon>Ecdysozoa</taxon>
        <taxon>Nematoda</taxon>
        <taxon>Chromadorea</taxon>
        <taxon>Rhabditida</taxon>
        <taxon>Spirurina</taxon>
        <taxon>Ascaridomorpha</taxon>
        <taxon>Ascaridoidea</taxon>
        <taxon>Anisakidae</taxon>
        <taxon>Anisakis</taxon>
        <taxon>Anisakis simplex complex</taxon>
    </lineage>
</organism>
<gene>
    <name evidence="1" type="ORF">ASIM_LOCUS9506</name>
</gene>
<dbReference type="EMBL" id="UYRR01029332">
    <property type="protein sequence ID" value="VDK39971.1"/>
    <property type="molecule type" value="Genomic_DNA"/>
</dbReference>
<dbReference type="WBParaSite" id="ASIM_0000977601-mRNA-1">
    <property type="protein sequence ID" value="ASIM_0000977601-mRNA-1"/>
    <property type="gene ID" value="ASIM_0000977601"/>
</dbReference>